<reference evidence="7" key="1">
    <citation type="submission" date="2021-09" db="EMBL/GenBank/DDBJ databases">
        <authorList>
            <consortium name="AG Swart"/>
            <person name="Singh M."/>
            <person name="Singh A."/>
            <person name="Seah K."/>
            <person name="Emmerich C."/>
        </authorList>
    </citation>
    <scope>NUCLEOTIDE SEQUENCE</scope>
    <source>
        <strain evidence="7">ATCC30299</strain>
    </source>
</reference>
<dbReference type="InterPro" id="IPR000340">
    <property type="entry name" value="Dual-sp_phosphatase_cat-dom"/>
</dbReference>
<dbReference type="EC" id="3.1.3.48" evidence="2"/>
<name>A0AAU9JNY1_9CILI</name>
<dbReference type="SMART" id="SM00195">
    <property type="entry name" value="DSPc"/>
    <property type="match status" value="1"/>
</dbReference>
<dbReference type="GO" id="GO:0004725">
    <property type="term" value="F:protein tyrosine phosphatase activity"/>
    <property type="evidence" value="ECO:0007669"/>
    <property type="project" value="UniProtKB-EC"/>
</dbReference>
<dbReference type="SUPFAM" id="SSF52799">
    <property type="entry name" value="(Phosphotyrosine protein) phosphatases II"/>
    <property type="match status" value="1"/>
</dbReference>
<evidence type="ECO:0000256" key="3">
    <source>
        <dbReference type="ARBA" id="ARBA00022801"/>
    </source>
</evidence>
<comment type="similarity">
    <text evidence="1">Belongs to the protein-tyrosine phosphatase family. Non-receptor class dual specificity subfamily.</text>
</comment>
<feature type="domain" description="Tyrosine specific protein phosphatases" evidence="6">
    <location>
        <begin position="69"/>
        <end position="126"/>
    </location>
</feature>
<dbReference type="PANTHER" id="PTHR10159">
    <property type="entry name" value="DUAL SPECIFICITY PROTEIN PHOSPHATASE"/>
    <property type="match status" value="1"/>
</dbReference>
<evidence type="ECO:0000313" key="7">
    <source>
        <dbReference type="EMBL" id="CAG9327291.1"/>
    </source>
</evidence>
<dbReference type="Proteomes" id="UP001162131">
    <property type="component" value="Unassembled WGS sequence"/>
</dbReference>
<evidence type="ECO:0000259" key="6">
    <source>
        <dbReference type="PROSITE" id="PS50056"/>
    </source>
</evidence>
<evidence type="ECO:0000256" key="2">
    <source>
        <dbReference type="ARBA" id="ARBA00013064"/>
    </source>
</evidence>
<protein>
    <recommendedName>
        <fullName evidence="2">protein-tyrosine-phosphatase</fullName>
        <ecNumber evidence="2">3.1.3.48</ecNumber>
    </recommendedName>
</protein>
<dbReference type="GO" id="GO:0043409">
    <property type="term" value="P:negative regulation of MAPK cascade"/>
    <property type="evidence" value="ECO:0007669"/>
    <property type="project" value="TreeGrafter"/>
</dbReference>
<dbReference type="PROSITE" id="PS50054">
    <property type="entry name" value="TYR_PHOSPHATASE_DUAL"/>
    <property type="match status" value="1"/>
</dbReference>
<gene>
    <name evidence="7" type="ORF">BSTOLATCC_MIC43331</name>
</gene>
<dbReference type="EMBL" id="CAJZBQ010000043">
    <property type="protein sequence ID" value="CAG9327291.1"/>
    <property type="molecule type" value="Genomic_DNA"/>
</dbReference>
<sequence length="153" mass="17900">MFNSIDPDEIIPNLYLGSIEAACDSRLLQSLGINIIIQVLEDPRECRVFDQFQYYQIRIGDWPTANITKYLPNAIRFIHRNLNEGKKIFVHCVAGVSRSATIVIAYMMALRKWEYEEAIKYVRSKRSRVAPNNGFEMQLRCIEKEMLYEALEF</sequence>
<dbReference type="AlphaFoldDB" id="A0AAU9JNY1"/>
<keyword evidence="8" id="KW-1185">Reference proteome</keyword>
<dbReference type="InterPro" id="IPR000387">
    <property type="entry name" value="Tyr_Pase_dom"/>
</dbReference>
<evidence type="ECO:0000313" key="8">
    <source>
        <dbReference type="Proteomes" id="UP001162131"/>
    </source>
</evidence>
<evidence type="ECO:0000256" key="1">
    <source>
        <dbReference type="ARBA" id="ARBA00008601"/>
    </source>
</evidence>
<proteinExistence type="inferred from homology"/>
<dbReference type="InterPro" id="IPR029021">
    <property type="entry name" value="Prot-tyrosine_phosphatase-like"/>
</dbReference>
<dbReference type="InterPro" id="IPR020422">
    <property type="entry name" value="TYR_PHOSPHATASE_DUAL_dom"/>
</dbReference>
<dbReference type="PROSITE" id="PS50056">
    <property type="entry name" value="TYR_PHOSPHATASE_2"/>
    <property type="match status" value="1"/>
</dbReference>
<keyword evidence="4" id="KW-0904">Protein phosphatase</keyword>
<evidence type="ECO:0000259" key="5">
    <source>
        <dbReference type="PROSITE" id="PS50054"/>
    </source>
</evidence>
<keyword evidence="3" id="KW-0378">Hydrolase</keyword>
<comment type="caution">
    <text evidence="7">The sequence shown here is derived from an EMBL/GenBank/DDBJ whole genome shotgun (WGS) entry which is preliminary data.</text>
</comment>
<dbReference type="InterPro" id="IPR016130">
    <property type="entry name" value="Tyr_Pase_AS"/>
</dbReference>
<dbReference type="GO" id="GO:0005737">
    <property type="term" value="C:cytoplasm"/>
    <property type="evidence" value="ECO:0007669"/>
    <property type="project" value="TreeGrafter"/>
</dbReference>
<dbReference type="PROSITE" id="PS00383">
    <property type="entry name" value="TYR_PHOSPHATASE_1"/>
    <property type="match status" value="1"/>
</dbReference>
<dbReference type="PANTHER" id="PTHR10159:SF519">
    <property type="entry name" value="DUAL SPECIFICITY PROTEIN PHOSPHATASE MPK3"/>
    <property type="match status" value="1"/>
</dbReference>
<dbReference type="Gene3D" id="3.90.190.10">
    <property type="entry name" value="Protein tyrosine phosphatase superfamily"/>
    <property type="match status" value="1"/>
</dbReference>
<dbReference type="Pfam" id="PF00782">
    <property type="entry name" value="DSPc"/>
    <property type="match status" value="1"/>
</dbReference>
<dbReference type="InterPro" id="IPR003595">
    <property type="entry name" value="Tyr_Pase_cat"/>
</dbReference>
<accession>A0AAU9JNY1</accession>
<dbReference type="CDD" id="cd14498">
    <property type="entry name" value="DSP"/>
    <property type="match status" value="1"/>
</dbReference>
<dbReference type="SMART" id="SM00404">
    <property type="entry name" value="PTPc_motif"/>
    <property type="match status" value="1"/>
</dbReference>
<organism evidence="7 8">
    <name type="scientific">Blepharisma stoltei</name>
    <dbReference type="NCBI Taxonomy" id="1481888"/>
    <lineage>
        <taxon>Eukaryota</taxon>
        <taxon>Sar</taxon>
        <taxon>Alveolata</taxon>
        <taxon>Ciliophora</taxon>
        <taxon>Postciliodesmatophora</taxon>
        <taxon>Heterotrichea</taxon>
        <taxon>Heterotrichida</taxon>
        <taxon>Blepharismidae</taxon>
        <taxon>Blepharisma</taxon>
    </lineage>
</organism>
<evidence type="ECO:0000256" key="4">
    <source>
        <dbReference type="ARBA" id="ARBA00022912"/>
    </source>
</evidence>
<feature type="domain" description="Tyrosine-protein phosphatase" evidence="5">
    <location>
        <begin position="6"/>
        <end position="148"/>
    </location>
</feature>